<evidence type="ECO:0000313" key="3">
    <source>
        <dbReference type="Proteomes" id="UP000193642"/>
    </source>
</evidence>
<dbReference type="AlphaFoldDB" id="A0A1Y2CTK2"/>
<gene>
    <name evidence="2" type="ORF">BCR33DRAFT_713192</name>
</gene>
<feature type="region of interest" description="Disordered" evidence="1">
    <location>
        <begin position="1"/>
        <end position="49"/>
    </location>
</feature>
<reference evidence="2 3" key="1">
    <citation type="submission" date="2016-07" db="EMBL/GenBank/DDBJ databases">
        <title>Pervasive Adenine N6-methylation of Active Genes in Fungi.</title>
        <authorList>
            <consortium name="DOE Joint Genome Institute"/>
            <person name="Mondo S.J."/>
            <person name="Dannebaum R.O."/>
            <person name="Kuo R.C."/>
            <person name="Labutti K."/>
            <person name="Haridas S."/>
            <person name="Kuo A."/>
            <person name="Salamov A."/>
            <person name="Ahrendt S.R."/>
            <person name="Lipzen A."/>
            <person name="Sullivan W."/>
            <person name="Andreopoulos W.B."/>
            <person name="Clum A."/>
            <person name="Lindquist E."/>
            <person name="Daum C."/>
            <person name="Ramamoorthy G.K."/>
            <person name="Gryganskyi A."/>
            <person name="Culley D."/>
            <person name="Magnuson J.K."/>
            <person name="James T.Y."/>
            <person name="O'Malley M.A."/>
            <person name="Stajich J.E."/>
            <person name="Spatafora J.W."/>
            <person name="Visel A."/>
            <person name="Grigoriev I.V."/>
        </authorList>
    </citation>
    <scope>NUCLEOTIDE SEQUENCE [LARGE SCALE GENOMIC DNA]</scope>
    <source>
        <strain evidence="2 3">JEL800</strain>
    </source>
</reference>
<dbReference type="EMBL" id="MCGO01000007">
    <property type="protein sequence ID" value="ORY50369.1"/>
    <property type="molecule type" value="Genomic_DNA"/>
</dbReference>
<dbReference type="Proteomes" id="UP000193642">
    <property type="component" value="Unassembled WGS sequence"/>
</dbReference>
<sequence>ILWVDGHPCAEGQEKSRSPLNTFTPPHQPRCTASPHHPVASTSNHETITIEIRRFHA</sequence>
<evidence type="ECO:0000313" key="2">
    <source>
        <dbReference type="EMBL" id="ORY50369.1"/>
    </source>
</evidence>
<proteinExistence type="predicted"/>
<accession>A0A1Y2CTK2</accession>
<feature type="non-terminal residue" evidence="2">
    <location>
        <position position="1"/>
    </location>
</feature>
<organism evidence="2 3">
    <name type="scientific">Rhizoclosmatium globosum</name>
    <dbReference type="NCBI Taxonomy" id="329046"/>
    <lineage>
        <taxon>Eukaryota</taxon>
        <taxon>Fungi</taxon>
        <taxon>Fungi incertae sedis</taxon>
        <taxon>Chytridiomycota</taxon>
        <taxon>Chytridiomycota incertae sedis</taxon>
        <taxon>Chytridiomycetes</taxon>
        <taxon>Chytridiales</taxon>
        <taxon>Chytriomycetaceae</taxon>
        <taxon>Rhizoclosmatium</taxon>
    </lineage>
</organism>
<evidence type="ECO:0000256" key="1">
    <source>
        <dbReference type="SAM" id="MobiDB-lite"/>
    </source>
</evidence>
<keyword evidence="3" id="KW-1185">Reference proteome</keyword>
<name>A0A1Y2CTK2_9FUNG</name>
<comment type="caution">
    <text evidence="2">The sequence shown here is derived from an EMBL/GenBank/DDBJ whole genome shotgun (WGS) entry which is preliminary data.</text>
</comment>
<protein>
    <submittedName>
        <fullName evidence="2">Uncharacterized protein</fullName>
    </submittedName>
</protein>